<reference evidence="1 2" key="1">
    <citation type="submission" date="2020-08" db="EMBL/GenBank/DDBJ databases">
        <title>Genomic Encyclopedia of Type Strains, Phase IV (KMG-IV): sequencing the most valuable type-strain genomes for metagenomic binning, comparative biology and taxonomic classification.</title>
        <authorList>
            <person name="Goeker M."/>
        </authorList>
    </citation>
    <scope>NUCLEOTIDE SEQUENCE [LARGE SCALE GENOMIC DNA]</scope>
    <source>
        <strain evidence="1 2">DSM 24448</strain>
    </source>
</reference>
<gene>
    <name evidence="1" type="ORF">FHS65_002474</name>
</gene>
<accession>A0A7W9E9E0</accession>
<proteinExistence type="predicted"/>
<organism evidence="1 2">
    <name type="scientific">Brevundimonas halotolerans</name>
    <dbReference type="NCBI Taxonomy" id="69670"/>
    <lineage>
        <taxon>Bacteria</taxon>
        <taxon>Pseudomonadati</taxon>
        <taxon>Pseudomonadota</taxon>
        <taxon>Alphaproteobacteria</taxon>
        <taxon>Caulobacterales</taxon>
        <taxon>Caulobacteraceae</taxon>
        <taxon>Brevundimonas</taxon>
    </lineage>
</organism>
<keyword evidence="2" id="KW-1185">Reference proteome</keyword>
<dbReference type="EMBL" id="JACIJB010000014">
    <property type="protein sequence ID" value="MBB5661705.1"/>
    <property type="molecule type" value="Genomic_DNA"/>
</dbReference>
<dbReference type="Proteomes" id="UP000548978">
    <property type="component" value="Unassembled WGS sequence"/>
</dbReference>
<dbReference type="AlphaFoldDB" id="A0A7W9E9E0"/>
<dbReference type="RefSeq" id="WP_260155554.1">
    <property type="nucleotide sequence ID" value="NZ_JACIJB010000014.1"/>
</dbReference>
<comment type="caution">
    <text evidence="1">The sequence shown here is derived from an EMBL/GenBank/DDBJ whole genome shotgun (WGS) entry which is preliminary data.</text>
</comment>
<protein>
    <submittedName>
        <fullName evidence="1">Uncharacterized protein</fullName>
    </submittedName>
</protein>
<sequence>MLDAGPLSRIGARIMSLANLFSFTARATDVMIVALVFSVFG</sequence>
<evidence type="ECO:0000313" key="2">
    <source>
        <dbReference type="Proteomes" id="UP000548978"/>
    </source>
</evidence>
<evidence type="ECO:0000313" key="1">
    <source>
        <dbReference type="EMBL" id="MBB5661705.1"/>
    </source>
</evidence>
<name>A0A7W9E9E0_9CAUL</name>